<proteinExistence type="predicted"/>
<sequence length="150" mass="17087">MRGRKPKPVNLKILEGNPGKRPLNLNEPKPLQIAPECPDWLLDEAKKEWQRLAPELERLGLLTIVDEMAFAGLCQNYAIYIEIEKYLEENGRVMKTESGTVKSRPEVYIANNALKFVRSFASEFGLTPSSRGRISLPSELIDDEFEKLLD</sequence>
<dbReference type="EMBL" id="BARU01003265">
    <property type="protein sequence ID" value="GAH22101.1"/>
    <property type="molecule type" value="Genomic_DNA"/>
</dbReference>
<protein>
    <recommendedName>
        <fullName evidence="2">Phage terminase small subunit P27 family</fullName>
    </recommendedName>
</protein>
<name>X1DMD9_9ZZZZ</name>
<dbReference type="InterPro" id="IPR006448">
    <property type="entry name" value="Phage_term_ssu_P27"/>
</dbReference>
<dbReference type="NCBIfam" id="TIGR01558">
    <property type="entry name" value="sm_term_P27"/>
    <property type="match status" value="1"/>
</dbReference>
<dbReference type="AlphaFoldDB" id="X1DMD9"/>
<comment type="caution">
    <text evidence="1">The sequence shown here is derived from an EMBL/GenBank/DDBJ whole genome shotgun (WGS) entry which is preliminary data.</text>
</comment>
<accession>X1DMD9</accession>
<dbReference type="Pfam" id="PF05119">
    <property type="entry name" value="Terminase_4"/>
    <property type="match status" value="1"/>
</dbReference>
<organism evidence="1">
    <name type="scientific">marine sediment metagenome</name>
    <dbReference type="NCBI Taxonomy" id="412755"/>
    <lineage>
        <taxon>unclassified sequences</taxon>
        <taxon>metagenomes</taxon>
        <taxon>ecological metagenomes</taxon>
    </lineage>
</organism>
<gene>
    <name evidence="1" type="ORF">S03H2_07176</name>
</gene>
<evidence type="ECO:0008006" key="2">
    <source>
        <dbReference type="Google" id="ProtNLM"/>
    </source>
</evidence>
<evidence type="ECO:0000313" key="1">
    <source>
        <dbReference type="EMBL" id="GAH22101.1"/>
    </source>
</evidence>
<reference evidence="1" key="1">
    <citation type="journal article" date="2014" name="Front. Microbiol.">
        <title>High frequency of phylogenetically diverse reductive dehalogenase-homologous genes in deep subseafloor sedimentary metagenomes.</title>
        <authorList>
            <person name="Kawai M."/>
            <person name="Futagami T."/>
            <person name="Toyoda A."/>
            <person name="Takaki Y."/>
            <person name="Nishi S."/>
            <person name="Hori S."/>
            <person name="Arai W."/>
            <person name="Tsubouchi T."/>
            <person name="Morono Y."/>
            <person name="Uchiyama I."/>
            <person name="Ito T."/>
            <person name="Fujiyama A."/>
            <person name="Inagaki F."/>
            <person name="Takami H."/>
        </authorList>
    </citation>
    <scope>NUCLEOTIDE SEQUENCE</scope>
    <source>
        <strain evidence="1">Expedition CK06-06</strain>
    </source>
</reference>